<sequence length="105" mass="11938">MRFNHEVKFYNTGKRRYNPKTSQYEGGEEIVADRMADVTDVGADRTVKLFGSIVQGVKVIRLVEPVNQVWAYLMIDDSPTKYRMRTTTVPLKNVTILVGEDIGKA</sequence>
<evidence type="ECO:0000313" key="2">
    <source>
        <dbReference type="Proteomes" id="UP000185427"/>
    </source>
</evidence>
<dbReference type="EMBL" id="CP019030">
    <property type="protein sequence ID" value="APU45124.1"/>
    <property type="molecule type" value="Genomic_DNA"/>
</dbReference>
<accession>A0A1L7GT46</accession>
<reference evidence="1 2" key="1">
    <citation type="submission" date="2016-12" db="EMBL/GenBank/DDBJ databases">
        <title>Complete Genome Sequence of Lactobacillus fermentum Strain SNUV175, a Probiotic for Treatment of Bacterial Vaginosis.</title>
        <authorList>
            <person name="Lee S."/>
            <person name="You H.J."/>
            <person name="Kwon B."/>
            <person name="Ko G."/>
        </authorList>
    </citation>
    <scope>NUCLEOTIDE SEQUENCE [LARGE SCALE GENOMIC DNA]</scope>
    <source>
        <strain evidence="1 2">SNUV175</strain>
    </source>
</reference>
<gene>
    <name evidence="1" type="ORF">BUW47_01030</name>
</gene>
<dbReference type="AlphaFoldDB" id="A0A1L7GT46"/>
<name>A0A1L7GT46_LIMFE</name>
<organism evidence="1 2">
    <name type="scientific">Limosilactobacillus fermentum</name>
    <name type="common">Lactobacillus fermentum</name>
    <dbReference type="NCBI Taxonomy" id="1613"/>
    <lineage>
        <taxon>Bacteria</taxon>
        <taxon>Bacillati</taxon>
        <taxon>Bacillota</taxon>
        <taxon>Bacilli</taxon>
        <taxon>Lactobacillales</taxon>
        <taxon>Lactobacillaceae</taxon>
        <taxon>Limosilactobacillus</taxon>
    </lineage>
</organism>
<proteinExistence type="predicted"/>
<evidence type="ECO:0000313" key="1">
    <source>
        <dbReference type="EMBL" id="APU45124.1"/>
    </source>
</evidence>
<dbReference type="OrthoDB" id="2327026at2"/>
<protein>
    <submittedName>
        <fullName evidence="1">Uncharacterized protein</fullName>
    </submittedName>
</protein>
<dbReference type="Proteomes" id="UP000185427">
    <property type="component" value="Chromosome"/>
</dbReference>